<evidence type="ECO:0000313" key="7">
    <source>
        <dbReference type="Proteomes" id="UP001367508"/>
    </source>
</evidence>
<organism evidence="6 7">
    <name type="scientific">Canavalia gladiata</name>
    <name type="common">Sword bean</name>
    <name type="synonym">Dolichos gladiatus</name>
    <dbReference type="NCBI Taxonomy" id="3824"/>
    <lineage>
        <taxon>Eukaryota</taxon>
        <taxon>Viridiplantae</taxon>
        <taxon>Streptophyta</taxon>
        <taxon>Embryophyta</taxon>
        <taxon>Tracheophyta</taxon>
        <taxon>Spermatophyta</taxon>
        <taxon>Magnoliopsida</taxon>
        <taxon>eudicotyledons</taxon>
        <taxon>Gunneridae</taxon>
        <taxon>Pentapetalae</taxon>
        <taxon>rosids</taxon>
        <taxon>fabids</taxon>
        <taxon>Fabales</taxon>
        <taxon>Fabaceae</taxon>
        <taxon>Papilionoideae</taxon>
        <taxon>50 kb inversion clade</taxon>
        <taxon>NPAAA clade</taxon>
        <taxon>indigoferoid/millettioid clade</taxon>
        <taxon>Phaseoleae</taxon>
        <taxon>Canavalia</taxon>
    </lineage>
</organism>
<dbReference type="NCBIfam" id="TIGR01614">
    <property type="entry name" value="PME_inhib"/>
    <property type="match status" value="1"/>
</dbReference>
<name>A0AAN9LAV0_CANGL</name>
<evidence type="ECO:0000259" key="5">
    <source>
        <dbReference type="SMART" id="SM00856"/>
    </source>
</evidence>
<evidence type="ECO:0000313" key="6">
    <source>
        <dbReference type="EMBL" id="KAK7330853.1"/>
    </source>
</evidence>
<dbReference type="PANTHER" id="PTHR36710">
    <property type="entry name" value="PECTINESTERASE INHIBITOR-LIKE"/>
    <property type="match status" value="1"/>
</dbReference>
<dbReference type="PANTHER" id="PTHR36710:SF15">
    <property type="entry name" value="INVERTASE INHIBITOR"/>
    <property type="match status" value="1"/>
</dbReference>
<sequence length="253" mass="27686">MVQKRMANLIMPPWLVTFLNEVYIAFAPTFPPLSVYTKQIMLHSSFLCFFLSLVFSFLIILPLGTSSTLRVPKDIIDQTCEKCANQSVILSYGLCSTSLPVIPVSHSANLEGLALVAMELALENVTSTLATIEKLLDSKSFDNFALGCLADCLELYSDAAWTIVNSIGVFLSGNYEVTRTWMSSVMEAASTCQQGFLERGEVSPLTQENYNLFQLCGIALCIIHLAQPNPAIPQIHLAQPNPAIPPQSPLAHS</sequence>
<dbReference type="Pfam" id="PF04043">
    <property type="entry name" value="PMEI"/>
    <property type="match status" value="1"/>
</dbReference>
<dbReference type="SMART" id="SM00856">
    <property type="entry name" value="PMEI"/>
    <property type="match status" value="1"/>
</dbReference>
<gene>
    <name evidence="6" type="ORF">VNO77_25058</name>
</gene>
<evidence type="ECO:0000256" key="4">
    <source>
        <dbReference type="SAM" id="Phobius"/>
    </source>
</evidence>
<dbReference type="AlphaFoldDB" id="A0AAN9LAV0"/>
<feature type="domain" description="Pectinesterase inhibitor" evidence="5">
    <location>
        <begin position="71"/>
        <end position="222"/>
    </location>
</feature>
<comment type="caution">
    <text evidence="6">The sequence shown here is derived from an EMBL/GenBank/DDBJ whole genome shotgun (WGS) entry which is preliminary data.</text>
</comment>
<dbReference type="EMBL" id="JAYMYQ010000005">
    <property type="protein sequence ID" value="KAK7330853.1"/>
    <property type="molecule type" value="Genomic_DNA"/>
</dbReference>
<accession>A0AAN9LAV0</accession>
<dbReference type="Proteomes" id="UP001367508">
    <property type="component" value="Unassembled WGS sequence"/>
</dbReference>
<dbReference type="CDD" id="cd15795">
    <property type="entry name" value="PMEI-Pla_a_1_like"/>
    <property type="match status" value="1"/>
</dbReference>
<dbReference type="InterPro" id="IPR035513">
    <property type="entry name" value="Invertase/methylesterase_inhib"/>
</dbReference>
<evidence type="ECO:0000256" key="2">
    <source>
        <dbReference type="ARBA" id="ARBA00023157"/>
    </source>
</evidence>
<dbReference type="FunFam" id="1.20.140.40:FF:000002">
    <property type="entry name" value="Putative invertase inhibitor"/>
    <property type="match status" value="1"/>
</dbReference>
<dbReference type="Gene3D" id="1.20.140.40">
    <property type="entry name" value="Invertase/pectin methylesterase inhibitor family protein"/>
    <property type="match status" value="1"/>
</dbReference>
<evidence type="ECO:0000256" key="3">
    <source>
        <dbReference type="ARBA" id="ARBA00038471"/>
    </source>
</evidence>
<keyword evidence="2" id="KW-1015">Disulfide bond</keyword>
<proteinExistence type="inferred from homology"/>
<protein>
    <recommendedName>
        <fullName evidence="5">Pectinesterase inhibitor domain-containing protein</fullName>
    </recommendedName>
</protein>
<keyword evidence="4" id="KW-0472">Membrane</keyword>
<feature type="transmembrane region" description="Helical" evidence="4">
    <location>
        <begin position="40"/>
        <end position="63"/>
    </location>
</feature>
<dbReference type="InterPro" id="IPR052421">
    <property type="entry name" value="PCW_Enzyme_Inhibitor"/>
</dbReference>
<evidence type="ECO:0000256" key="1">
    <source>
        <dbReference type="ARBA" id="ARBA00022729"/>
    </source>
</evidence>
<dbReference type="GO" id="GO:0005576">
    <property type="term" value="C:extracellular region"/>
    <property type="evidence" value="ECO:0007669"/>
    <property type="project" value="UniProtKB-ARBA"/>
</dbReference>
<dbReference type="InterPro" id="IPR034088">
    <property type="entry name" value="Pla_a_1-like"/>
</dbReference>
<dbReference type="GO" id="GO:0004857">
    <property type="term" value="F:enzyme inhibitor activity"/>
    <property type="evidence" value="ECO:0007669"/>
    <property type="project" value="InterPro"/>
</dbReference>
<comment type="similarity">
    <text evidence="3">Belongs to the PMEI family.</text>
</comment>
<keyword evidence="4" id="KW-0812">Transmembrane</keyword>
<reference evidence="6 7" key="1">
    <citation type="submission" date="2024-01" db="EMBL/GenBank/DDBJ databases">
        <title>The genomes of 5 underutilized Papilionoideae crops provide insights into root nodulation and disease resistanc.</title>
        <authorList>
            <person name="Jiang F."/>
        </authorList>
    </citation>
    <scope>NUCLEOTIDE SEQUENCE [LARGE SCALE GENOMIC DNA]</scope>
    <source>
        <strain evidence="6">LVBAO_FW01</strain>
        <tissue evidence="6">Leaves</tissue>
    </source>
</reference>
<keyword evidence="1" id="KW-0732">Signal</keyword>
<keyword evidence="4" id="KW-1133">Transmembrane helix</keyword>
<keyword evidence="7" id="KW-1185">Reference proteome</keyword>
<dbReference type="InterPro" id="IPR006501">
    <property type="entry name" value="Pectinesterase_inhib_dom"/>
</dbReference>
<dbReference type="SUPFAM" id="SSF101148">
    <property type="entry name" value="Plant invertase/pectin methylesterase inhibitor"/>
    <property type="match status" value="1"/>
</dbReference>